<sequence length="332" mass="37619">MIDCAPFFKFLCQYSGFGCWFLVFGRFPQVCNHLGLFLMLGLGFKVLPCVHRFKGLIQIFREFGAKSSVLKNGFYSRSGIDEVCGTNVLSGKWGALKLLMNSNPPRIDNFVESKVLVKDVSEEIDDDGGGEEKECYVEDDEIDVIELRKLIKLERNRANAAVLELEKERVAAASAVEELMAKILCLKNEKNSIEIQSNQNRRLAELKQQYDDEVIRYLKWIIMNLEDQLEFCGEKLDSHGKDNEMDQYGGDADASYIRSRVKDGRDDVLISSLERHSSAPLTGLKFCGIYQMLLAKLTTCALCEQRQWDVNKQPHPFGGAQDDVAFLNIQTS</sequence>
<evidence type="ECO:0000313" key="7">
    <source>
        <dbReference type="EMBL" id="RVW92533.1"/>
    </source>
</evidence>
<dbReference type="EMBL" id="QGNW01000136">
    <property type="protein sequence ID" value="RVW92533.1"/>
    <property type="molecule type" value="Genomic_DNA"/>
</dbReference>
<dbReference type="AlphaFoldDB" id="A0A438I764"/>
<feature type="coiled-coil region" evidence="5">
    <location>
        <begin position="148"/>
        <end position="213"/>
    </location>
</feature>
<evidence type="ECO:0000256" key="2">
    <source>
        <dbReference type="ARBA" id="ARBA00022692"/>
    </source>
</evidence>
<organism evidence="7 8">
    <name type="scientific">Vitis vinifera</name>
    <name type="common">Grape</name>
    <dbReference type="NCBI Taxonomy" id="29760"/>
    <lineage>
        <taxon>Eukaryota</taxon>
        <taxon>Viridiplantae</taxon>
        <taxon>Streptophyta</taxon>
        <taxon>Embryophyta</taxon>
        <taxon>Tracheophyta</taxon>
        <taxon>Spermatophyta</taxon>
        <taxon>Magnoliopsida</taxon>
        <taxon>eudicotyledons</taxon>
        <taxon>Gunneridae</taxon>
        <taxon>Pentapetalae</taxon>
        <taxon>rosids</taxon>
        <taxon>Vitales</taxon>
        <taxon>Vitaceae</taxon>
        <taxon>Viteae</taxon>
        <taxon>Vitis</taxon>
    </lineage>
</organism>
<dbReference type="GO" id="GO:0080115">
    <property type="term" value="F:myosin XI tail binding"/>
    <property type="evidence" value="ECO:0007669"/>
    <property type="project" value="UniProtKB-ARBA"/>
</dbReference>
<keyword evidence="5" id="KW-0175">Coiled coil</keyword>
<evidence type="ECO:0000256" key="3">
    <source>
        <dbReference type="ARBA" id="ARBA00022989"/>
    </source>
</evidence>
<dbReference type="PANTHER" id="PTHR31422">
    <property type="entry name" value="BNAANNG28530D PROTEIN"/>
    <property type="match status" value="1"/>
</dbReference>
<evidence type="ECO:0000256" key="4">
    <source>
        <dbReference type="ARBA" id="ARBA00023136"/>
    </source>
</evidence>
<dbReference type="GO" id="GO:0016020">
    <property type="term" value="C:membrane"/>
    <property type="evidence" value="ECO:0007669"/>
    <property type="project" value="UniProtKB-SubCell"/>
</dbReference>
<keyword evidence="4" id="KW-0472">Membrane</keyword>
<evidence type="ECO:0000256" key="1">
    <source>
        <dbReference type="ARBA" id="ARBA00004370"/>
    </source>
</evidence>
<dbReference type="PANTHER" id="PTHR31422:SF2">
    <property type="entry name" value="PROTEIN FLOURY 1-LIKE"/>
    <property type="match status" value="1"/>
</dbReference>
<protein>
    <submittedName>
        <fullName evidence="7">Protein FLOURY 1-like</fullName>
    </submittedName>
</protein>
<evidence type="ECO:0000256" key="5">
    <source>
        <dbReference type="SAM" id="Coils"/>
    </source>
</evidence>
<evidence type="ECO:0000313" key="8">
    <source>
        <dbReference type="Proteomes" id="UP000288805"/>
    </source>
</evidence>
<comment type="subcellular location">
    <subcellularLocation>
        <location evidence="1">Membrane</location>
    </subcellularLocation>
</comment>
<feature type="domain" description="GTD-binding" evidence="6">
    <location>
        <begin position="142"/>
        <end position="233"/>
    </location>
</feature>
<proteinExistence type="predicted"/>
<gene>
    <name evidence="7" type="primary">VvCHDp000950_1</name>
    <name evidence="7" type="ORF">CK203_039404</name>
</gene>
<dbReference type="Pfam" id="PF04576">
    <property type="entry name" value="Zein-binding"/>
    <property type="match status" value="1"/>
</dbReference>
<keyword evidence="2" id="KW-0812">Transmembrane</keyword>
<dbReference type="InterPro" id="IPR007656">
    <property type="entry name" value="GTD-bd"/>
</dbReference>
<dbReference type="PROSITE" id="PS51775">
    <property type="entry name" value="GTD_BINDING"/>
    <property type="match status" value="1"/>
</dbReference>
<evidence type="ECO:0000259" key="6">
    <source>
        <dbReference type="PROSITE" id="PS51775"/>
    </source>
</evidence>
<reference evidence="7 8" key="1">
    <citation type="journal article" date="2018" name="PLoS Genet.">
        <title>Population sequencing reveals clonal diversity and ancestral inbreeding in the grapevine cultivar Chardonnay.</title>
        <authorList>
            <person name="Roach M.J."/>
            <person name="Johnson D.L."/>
            <person name="Bohlmann J."/>
            <person name="van Vuuren H.J."/>
            <person name="Jones S.J."/>
            <person name="Pretorius I.S."/>
            <person name="Schmidt S.A."/>
            <person name="Borneman A.R."/>
        </authorList>
    </citation>
    <scope>NUCLEOTIDE SEQUENCE [LARGE SCALE GENOMIC DNA]</scope>
    <source>
        <strain evidence="8">cv. Chardonnay</strain>
        <tissue evidence="7">Leaf</tissue>
    </source>
</reference>
<keyword evidence="3" id="KW-1133">Transmembrane helix</keyword>
<comment type="caution">
    <text evidence="7">The sequence shown here is derived from an EMBL/GenBank/DDBJ whole genome shotgun (WGS) entry which is preliminary data.</text>
</comment>
<dbReference type="Proteomes" id="UP000288805">
    <property type="component" value="Unassembled WGS sequence"/>
</dbReference>
<accession>A0A438I764</accession>
<name>A0A438I764_VITVI</name>